<feature type="non-terminal residue" evidence="1">
    <location>
        <position position="1"/>
    </location>
</feature>
<dbReference type="OrthoDB" id="2576233at2759"/>
<dbReference type="EMBL" id="KL198032">
    <property type="protein sequence ID" value="KDQ15433.1"/>
    <property type="molecule type" value="Genomic_DNA"/>
</dbReference>
<dbReference type="STRING" id="930990.A0A067MI41"/>
<protein>
    <submittedName>
        <fullName evidence="1">Uncharacterized protein</fullName>
    </submittedName>
</protein>
<evidence type="ECO:0000313" key="1">
    <source>
        <dbReference type="EMBL" id="KDQ15433.1"/>
    </source>
</evidence>
<dbReference type="AlphaFoldDB" id="A0A067MI41"/>
<reference evidence="2" key="1">
    <citation type="journal article" date="2014" name="Proc. Natl. Acad. Sci. U.S.A.">
        <title>Extensive sampling of basidiomycete genomes demonstrates inadequacy of the white-rot/brown-rot paradigm for wood decay fungi.</title>
        <authorList>
            <person name="Riley R."/>
            <person name="Salamov A.A."/>
            <person name="Brown D.W."/>
            <person name="Nagy L.G."/>
            <person name="Floudas D."/>
            <person name="Held B.W."/>
            <person name="Levasseur A."/>
            <person name="Lombard V."/>
            <person name="Morin E."/>
            <person name="Otillar R."/>
            <person name="Lindquist E.A."/>
            <person name="Sun H."/>
            <person name="LaButti K.M."/>
            <person name="Schmutz J."/>
            <person name="Jabbour D."/>
            <person name="Luo H."/>
            <person name="Baker S.E."/>
            <person name="Pisabarro A.G."/>
            <person name="Walton J.D."/>
            <person name="Blanchette R.A."/>
            <person name="Henrissat B."/>
            <person name="Martin F."/>
            <person name="Cullen D."/>
            <person name="Hibbett D.S."/>
            <person name="Grigoriev I.V."/>
        </authorList>
    </citation>
    <scope>NUCLEOTIDE SEQUENCE [LARGE SCALE GENOMIC DNA]</scope>
    <source>
        <strain evidence="2">FD-172 SS1</strain>
    </source>
</reference>
<organism evidence="1 2">
    <name type="scientific">Botryobasidium botryosum (strain FD-172 SS1)</name>
    <dbReference type="NCBI Taxonomy" id="930990"/>
    <lineage>
        <taxon>Eukaryota</taxon>
        <taxon>Fungi</taxon>
        <taxon>Dikarya</taxon>
        <taxon>Basidiomycota</taxon>
        <taxon>Agaricomycotina</taxon>
        <taxon>Agaricomycetes</taxon>
        <taxon>Cantharellales</taxon>
        <taxon>Botryobasidiaceae</taxon>
        <taxon>Botryobasidium</taxon>
    </lineage>
</organism>
<accession>A0A067MI41</accession>
<dbReference type="HOGENOM" id="CLU_006344_8_1_1"/>
<dbReference type="Proteomes" id="UP000027195">
    <property type="component" value="Unassembled WGS sequence"/>
</dbReference>
<dbReference type="InterPro" id="IPR041078">
    <property type="entry name" value="Plavaka"/>
</dbReference>
<proteinExistence type="predicted"/>
<feature type="non-terminal residue" evidence="1">
    <location>
        <position position="104"/>
    </location>
</feature>
<sequence length="104" mass="11538">VGDYPEQTLVGGCVYGHCPKCTVPPENLGDPGTHLLHDLEVILNAFSLADSNSATFNKACRDAGVKLIYHPFWEDLPYINIYCSIMLDILHQLCQGVIKHLVAW</sequence>
<name>A0A067MI41_BOTB1</name>
<dbReference type="InParanoid" id="A0A067MI41"/>
<gene>
    <name evidence="1" type="ORF">BOTBODRAFT_76139</name>
</gene>
<dbReference type="Pfam" id="PF18759">
    <property type="entry name" value="Plavaka"/>
    <property type="match status" value="1"/>
</dbReference>
<evidence type="ECO:0000313" key="2">
    <source>
        <dbReference type="Proteomes" id="UP000027195"/>
    </source>
</evidence>
<keyword evidence="2" id="KW-1185">Reference proteome</keyword>